<keyword evidence="1" id="KW-0808">Transferase</keyword>
<gene>
    <name evidence="1" type="ORF">rsdtw13_07910</name>
</gene>
<evidence type="ECO:0000313" key="1">
    <source>
        <dbReference type="EMBL" id="GKX65533.1"/>
    </source>
</evidence>
<dbReference type="EMBL" id="BROD01000001">
    <property type="protein sequence ID" value="GKX65533.1"/>
    <property type="molecule type" value="Genomic_DNA"/>
</dbReference>
<name>A0ACB5R934_9CLOT</name>
<comment type="caution">
    <text evidence="1">The sequence shown here is derived from an EMBL/GenBank/DDBJ whole genome shotgun (WGS) entry which is preliminary data.</text>
</comment>
<reference evidence="1" key="1">
    <citation type="journal article" date="2025" name="Int. J. Syst. Evol. Microbiol.">
        <title>Inconstantimicrobium mannanitabidum sp. nov., a novel member of the family Clostridiaceae isolated from anoxic soil under the treatment of reductive soil disinfestation.</title>
        <authorList>
            <person name="Ueki A."/>
            <person name="Tonouchi A."/>
            <person name="Honma S."/>
            <person name="Kaku N."/>
            <person name="Ueki K."/>
        </authorList>
    </citation>
    <scope>NUCLEOTIDE SEQUENCE</scope>
    <source>
        <strain evidence="1">TW13</strain>
    </source>
</reference>
<evidence type="ECO:0000313" key="2">
    <source>
        <dbReference type="Proteomes" id="UP001058074"/>
    </source>
</evidence>
<accession>A0ACB5R934</accession>
<proteinExistence type="predicted"/>
<protein>
    <submittedName>
        <fullName evidence="1">Glycosyl transferase</fullName>
    </submittedName>
</protein>
<sequence>MISVIMSVYNAEKYLDESVKSILNQTYSDLEFIIVDDDSTDNSLEILREYEKSDKRVIVISEGHRGVVRNVNRGISIAKGEYITRMDADDISDLRRLQIQYDFMEKNIDVDFCGTDFRYFGEGDFSKENDVLKGEFQNIRDAEGEEIIIKRGYSICQPSFFIRKSAIEELGPYDEQYPYAEDLAYPIKFIENSKKIKMIDAILMQVRKHDDSKSTIERVDNAKETMKLRMDYIARNYSLNNKNIAIWGASKGGEILKEYIDGKIKEARVVTFIDSYKEGEVDSIPIIKPDNIGNIDIDVILISTKPGKLFAQKFIDENVDSSIQYFTIYT</sequence>
<dbReference type="Proteomes" id="UP001058074">
    <property type="component" value="Unassembled WGS sequence"/>
</dbReference>
<keyword evidence="2" id="KW-1185">Reference proteome</keyword>
<organism evidence="1 2">
    <name type="scientific">Inconstantimicrobium mannanitabidum</name>
    <dbReference type="NCBI Taxonomy" id="1604901"/>
    <lineage>
        <taxon>Bacteria</taxon>
        <taxon>Bacillati</taxon>
        <taxon>Bacillota</taxon>
        <taxon>Clostridia</taxon>
        <taxon>Eubacteriales</taxon>
        <taxon>Clostridiaceae</taxon>
        <taxon>Inconstantimicrobium</taxon>
    </lineage>
</organism>